<dbReference type="Pfam" id="PF05494">
    <property type="entry name" value="MlaC"/>
    <property type="match status" value="1"/>
</dbReference>
<feature type="signal peptide" evidence="1">
    <location>
        <begin position="1"/>
        <end position="33"/>
    </location>
</feature>
<proteinExistence type="predicted"/>
<protein>
    <submittedName>
        <fullName evidence="2">Phospholipid transport system substrate-binding protein</fullName>
    </submittedName>
</protein>
<dbReference type="PANTHER" id="PTHR36573">
    <property type="entry name" value="INTERMEMBRANE PHOSPHOLIPID TRANSPORT SYSTEM BINDING PROTEIN MLAC"/>
    <property type="match status" value="1"/>
</dbReference>
<accession>A0A1G7A9N2</accession>
<organism evidence="2 3">
    <name type="scientific">Rhodospira trueperi</name>
    <dbReference type="NCBI Taxonomy" id="69960"/>
    <lineage>
        <taxon>Bacteria</taxon>
        <taxon>Pseudomonadati</taxon>
        <taxon>Pseudomonadota</taxon>
        <taxon>Alphaproteobacteria</taxon>
        <taxon>Rhodospirillales</taxon>
        <taxon>Rhodospirillaceae</taxon>
        <taxon>Rhodospira</taxon>
    </lineage>
</organism>
<dbReference type="AlphaFoldDB" id="A0A1G7A9N2"/>
<sequence length="216" mass="24552">MTSIPLTFRLTDWLRTALLTVALILAAPAAGLAADMPDEPDAFLMAVSDRAIEEILQPDISTEARIEKFEALLEDAFDLEAVGRFVVGRAWRSATDEERERFLKLFKDFNVFNWGSRFDDYGGQRLHVTNVIPDGDKGHFVETRIGDQDGKPFVVTWRLRKRDEGLRIVDISVEGIWMSQTWRSEYASVLKETGGLDGLNDTLEQRVAEMREKTEL</sequence>
<dbReference type="Gene3D" id="3.10.450.710">
    <property type="entry name" value="Tgt2/MlaC"/>
    <property type="match status" value="1"/>
</dbReference>
<dbReference type="RefSeq" id="WP_092783895.1">
    <property type="nucleotide sequence ID" value="NZ_FNAP01000003.1"/>
</dbReference>
<dbReference type="InterPro" id="IPR008869">
    <property type="entry name" value="MlaC/ttg2D"/>
</dbReference>
<dbReference type="Proteomes" id="UP000199412">
    <property type="component" value="Unassembled WGS sequence"/>
</dbReference>
<evidence type="ECO:0000313" key="2">
    <source>
        <dbReference type="EMBL" id="SDE11519.1"/>
    </source>
</evidence>
<dbReference type="OrthoDB" id="8099120at2"/>
<dbReference type="EMBL" id="FNAP01000003">
    <property type="protein sequence ID" value="SDE11519.1"/>
    <property type="molecule type" value="Genomic_DNA"/>
</dbReference>
<keyword evidence="3" id="KW-1185">Reference proteome</keyword>
<feature type="chain" id="PRO_5011689442" evidence="1">
    <location>
        <begin position="34"/>
        <end position="216"/>
    </location>
</feature>
<keyword evidence="1" id="KW-0732">Signal</keyword>
<evidence type="ECO:0000256" key="1">
    <source>
        <dbReference type="SAM" id="SignalP"/>
    </source>
</evidence>
<dbReference type="STRING" id="69960.SAMN05421720_103237"/>
<reference evidence="2 3" key="1">
    <citation type="submission" date="2016-10" db="EMBL/GenBank/DDBJ databases">
        <authorList>
            <person name="de Groot N.N."/>
        </authorList>
    </citation>
    <scope>NUCLEOTIDE SEQUENCE [LARGE SCALE GENOMIC DNA]</scope>
    <source>
        <strain evidence="2 3">ATCC 700224</strain>
    </source>
</reference>
<dbReference type="InterPro" id="IPR042245">
    <property type="entry name" value="Tgt2/MlaC_sf"/>
</dbReference>
<dbReference type="PANTHER" id="PTHR36573:SF1">
    <property type="entry name" value="INTERMEMBRANE PHOSPHOLIPID TRANSPORT SYSTEM BINDING PROTEIN MLAC"/>
    <property type="match status" value="1"/>
</dbReference>
<evidence type="ECO:0000313" key="3">
    <source>
        <dbReference type="Proteomes" id="UP000199412"/>
    </source>
</evidence>
<name>A0A1G7A9N2_9PROT</name>
<gene>
    <name evidence="2" type="ORF">SAMN05421720_103237</name>
</gene>